<dbReference type="GO" id="GO:0051539">
    <property type="term" value="F:4 iron, 4 sulfur cluster binding"/>
    <property type="evidence" value="ECO:0007669"/>
    <property type="project" value="UniProtKB-KW"/>
</dbReference>
<dbReference type="GO" id="GO:0015944">
    <property type="term" value="P:formate oxidation"/>
    <property type="evidence" value="ECO:0007669"/>
    <property type="project" value="InterPro"/>
</dbReference>
<dbReference type="Pfam" id="PF09163">
    <property type="entry name" value="Form-deh_trans"/>
    <property type="match status" value="1"/>
</dbReference>
<feature type="binding site" evidence="7">
    <location>
        <position position="152"/>
    </location>
    <ligand>
        <name>[4Fe-4S] cluster</name>
        <dbReference type="ChEBI" id="CHEBI:49883"/>
        <label>2</label>
    </ligand>
</feature>
<sequence>MSKEAQGPLALYDRNIKAKAILFDATKCTACRGCQVACKQWHDLPAEKTKNYGSYQNPPDLTPQTWLVIRFDETKDEHGLPRWLFNRQSCFHCLEPDCVRVCPPEALKRRSDGVVDITPDLCIGCGYCIDACPFGVPKMDPASKKVFKCNFCVDRLDYGLPPACVSSCPTGALEYGERADLLARARARVEQLRAQGFEQADIYGAKRYQTGVLLILPFSPGNYSWLPARPEGNRPIRWWKEVFNPLGSLVMGGAAAAAIIHYVVVGPHRIRKEKNKDSQPKGG</sequence>
<feature type="binding site" evidence="7">
    <location>
        <position position="122"/>
    </location>
    <ligand>
        <name>[4Fe-4S] cluster</name>
        <dbReference type="ChEBI" id="CHEBI:49883"/>
        <label>4</label>
    </ligand>
</feature>
<feature type="binding site" evidence="7">
    <location>
        <position position="98"/>
    </location>
    <ligand>
        <name>[4Fe-4S] cluster</name>
        <dbReference type="ChEBI" id="CHEBI:49883"/>
        <label>3</label>
    </ligand>
</feature>
<dbReference type="Pfam" id="PF13247">
    <property type="entry name" value="Fer4_11"/>
    <property type="match status" value="1"/>
</dbReference>
<evidence type="ECO:0000256" key="4">
    <source>
        <dbReference type="ARBA" id="ARBA00022737"/>
    </source>
</evidence>
<feature type="binding site" evidence="7">
    <location>
        <position position="102"/>
    </location>
    <ligand>
        <name>[4Fe-4S] cluster</name>
        <dbReference type="ChEBI" id="CHEBI:49883"/>
        <label>4</label>
    </ligand>
</feature>
<evidence type="ECO:0000256" key="7">
    <source>
        <dbReference type="PIRSR" id="PIRSR036298-50"/>
    </source>
</evidence>
<feature type="binding site" evidence="7">
    <location>
        <position position="90"/>
    </location>
    <ligand>
        <name>[4Fe-4S] cluster</name>
        <dbReference type="ChEBI" id="CHEBI:49883"/>
        <label>3</label>
    </ligand>
</feature>
<keyword evidence="6 7" id="KW-0411">Iron-sulfur</keyword>
<dbReference type="PANTHER" id="PTHR43545:SF6">
    <property type="entry name" value="FORMATE DEHYDROGENASE, NITRATE-INDUCIBLE, IRON-SULFUR SUBUNIT"/>
    <property type="match status" value="1"/>
</dbReference>
<organism evidence="8 9">
    <name type="scientific">Thermosulfuriphilus ammonigenes</name>
    <dbReference type="NCBI Taxonomy" id="1936021"/>
    <lineage>
        <taxon>Bacteria</taxon>
        <taxon>Pseudomonadati</taxon>
        <taxon>Thermodesulfobacteriota</taxon>
        <taxon>Thermodesulfobacteria</taxon>
        <taxon>Thermodesulfobacteriales</taxon>
        <taxon>Thermodesulfobacteriaceae</taxon>
        <taxon>Thermosulfuriphilus</taxon>
    </lineage>
</organism>
<dbReference type="Gene3D" id="1.20.5.480">
    <property type="entry name" value="Single helix bin"/>
    <property type="match status" value="1"/>
</dbReference>
<keyword evidence="5 7" id="KW-0408">Iron</keyword>
<feature type="binding site" evidence="7">
    <location>
        <position position="28"/>
    </location>
    <ligand>
        <name>[4Fe-4S] cluster</name>
        <dbReference type="ChEBI" id="CHEBI:49883"/>
        <label>1</label>
    </ligand>
</feature>
<feature type="binding site" evidence="7">
    <location>
        <position position="128"/>
    </location>
    <ligand>
        <name>[4Fe-4S] cluster</name>
        <dbReference type="ChEBI" id="CHEBI:49883"/>
        <label>4</label>
    </ligand>
</feature>
<feature type="binding site" evidence="7">
    <location>
        <position position="125"/>
    </location>
    <ligand>
        <name>[4Fe-4S] cluster</name>
        <dbReference type="ChEBI" id="CHEBI:49883"/>
        <label>4</label>
    </ligand>
</feature>
<evidence type="ECO:0000256" key="3">
    <source>
        <dbReference type="ARBA" id="ARBA00022723"/>
    </source>
</evidence>
<evidence type="ECO:0000256" key="2">
    <source>
        <dbReference type="ARBA" id="ARBA00022485"/>
    </source>
</evidence>
<dbReference type="RefSeq" id="WP_166031848.1">
    <property type="nucleotide sequence ID" value="NZ_CP048877.1"/>
</dbReference>
<keyword evidence="4" id="KW-0677">Repeat</keyword>
<keyword evidence="9" id="KW-1185">Reference proteome</keyword>
<evidence type="ECO:0000313" key="8">
    <source>
        <dbReference type="EMBL" id="QIJ71630.1"/>
    </source>
</evidence>
<dbReference type="InterPro" id="IPR038384">
    <property type="entry name" value="Formate_DH_C_sf"/>
</dbReference>
<comment type="subcellular location">
    <subcellularLocation>
        <location evidence="1">Cell envelope</location>
    </subcellularLocation>
</comment>
<dbReference type="SUPFAM" id="SSF54862">
    <property type="entry name" value="4Fe-4S ferredoxins"/>
    <property type="match status" value="1"/>
</dbReference>
<dbReference type="AlphaFoldDB" id="A0A6G7PVI4"/>
<protein>
    <submittedName>
        <fullName evidence="8">4Fe-4S dicluster domain-containing protein</fullName>
    </submittedName>
</protein>
<dbReference type="InterPro" id="IPR014603">
    <property type="entry name" value="Formate_DH_Fe-S_su"/>
</dbReference>
<dbReference type="Gene3D" id="3.30.70.20">
    <property type="match status" value="2"/>
</dbReference>
<dbReference type="InterPro" id="IPR015246">
    <property type="entry name" value="Formate_DH_TM"/>
</dbReference>
<dbReference type="PROSITE" id="PS00198">
    <property type="entry name" value="4FE4S_FER_1"/>
    <property type="match status" value="1"/>
</dbReference>
<reference evidence="8 9" key="1">
    <citation type="submission" date="2020-02" db="EMBL/GenBank/DDBJ databases">
        <title>Genome analysis of Thermosulfuriphilus ammonigenes ST65T, an anaerobic thermophilic chemolithoautotrophic bacterium isolated from a deep-sea hydrothermal vent.</title>
        <authorList>
            <person name="Slobodkina G."/>
            <person name="Allioux M."/>
            <person name="Merkel A."/>
            <person name="Alain K."/>
            <person name="Jebbar M."/>
            <person name="Slobodkin A."/>
        </authorList>
    </citation>
    <scope>NUCLEOTIDE SEQUENCE [LARGE SCALE GENOMIC DNA]</scope>
    <source>
        <strain evidence="8 9">ST65</strain>
    </source>
</reference>
<evidence type="ECO:0000313" key="9">
    <source>
        <dbReference type="Proteomes" id="UP000502179"/>
    </source>
</evidence>
<feature type="binding site" evidence="7">
    <location>
        <position position="93"/>
    </location>
    <ligand>
        <name>[4Fe-4S] cluster</name>
        <dbReference type="ChEBI" id="CHEBI:49883"/>
        <label>3</label>
    </ligand>
</feature>
<comment type="cofactor">
    <cofactor evidence="7">
        <name>[4Fe-4S] cluster</name>
        <dbReference type="ChEBI" id="CHEBI:49883"/>
    </cofactor>
    <text evidence="7">Binds 4 [4Fe-4S] clusters per subunit.</text>
</comment>
<dbReference type="InterPro" id="IPR051555">
    <property type="entry name" value="FDH_Electron_Transfer_Unit"/>
</dbReference>
<keyword evidence="2 7" id="KW-0004">4Fe-4S</keyword>
<feature type="binding site" evidence="7">
    <location>
        <position position="164"/>
    </location>
    <ligand>
        <name>[4Fe-4S] cluster</name>
        <dbReference type="ChEBI" id="CHEBI:49883"/>
        <label>2</label>
    </ligand>
</feature>
<dbReference type="GO" id="GO:0030313">
    <property type="term" value="C:cell envelope"/>
    <property type="evidence" value="ECO:0007669"/>
    <property type="project" value="UniProtKB-SubCell"/>
</dbReference>
<dbReference type="GO" id="GO:0045333">
    <property type="term" value="P:cellular respiration"/>
    <property type="evidence" value="ECO:0007669"/>
    <property type="project" value="InterPro"/>
</dbReference>
<dbReference type="PANTHER" id="PTHR43545">
    <property type="entry name" value="FORMATE DEHYDROGENASE, NITRATE-INDUCIBLE, IRON-SULFUR SUBUNIT"/>
    <property type="match status" value="1"/>
</dbReference>
<feature type="binding site" evidence="7">
    <location>
        <position position="168"/>
    </location>
    <ligand>
        <name>[4Fe-4S] cluster</name>
        <dbReference type="ChEBI" id="CHEBI:49883"/>
        <label>1</label>
    </ligand>
</feature>
<dbReference type="KEGG" id="tav:G4V39_04790"/>
<evidence type="ECO:0000256" key="6">
    <source>
        <dbReference type="ARBA" id="ARBA00023014"/>
    </source>
</evidence>
<dbReference type="GO" id="GO:0046872">
    <property type="term" value="F:metal ion binding"/>
    <property type="evidence" value="ECO:0007669"/>
    <property type="project" value="UniProtKB-KW"/>
</dbReference>
<keyword evidence="3 7" id="KW-0479">Metal-binding</keyword>
<feature type="binding site" evidence="7">
    <location>
        <position position="132"/>
    </location>
    <ligand>
        <name>[4Fe-4S] cluster</name>
        <dbReference type="ChEBI" id="CHEBI:49883"/>
        <label>3</label>
    </ligand>
</feature>
<dbReference type="Proteomes" id="UP000502179">
    <property type="component" value="Chromosome"/>
</dbReference>
<gene>
    <name evidence="8" type="ORF">G4V39_04790</name>
</gene>
<dbReference type="PIRSF" id="PIRSF036298">
    <property type="entry name" value="FDH_4Fe4S"/>
    <property type="match status" value="1"/>
</dbReference>
<accession>A0A6G7PVI4</accession>
<evidence type="ECO:0000256" key="1">
    <source>
        <dbReference type="ARBA" id="ARBA00004196"/>
    </source>
</evidence>
<evidence type="ECO:0000256" key="5">
    <source>
        <dbReference type="ARBA" id="ARBA00023004"/>
    </source>
</evidence>
<proteinExistence type="predicted"/>
<dbReference type="InterPro" id="IPR017900">
    <property type="entry name" value="4Fe4S_Fe_S_CS"/>
</dbReference>
<dbReference type="EMBL" id="CP048877">
    <property type="protein sequence ID" value="QIJ71630.1"/>
    <property type="molecule type" value="Genomic_DNA"/>
</dbReference>
<dbReference type="InterPro" id="IPR017896">
    <property type="entry name" value="4Fe4S_Fe-S-bd"/>
</dbReference>
<feature type="binding site" evidence="7">
    <location>
        <position position="31"/>
    </location>
    <ligand>
        <name>[4Fe-4S] cluster</name>
        <dbReference type="ChEBI" id="CHEBI:49883"/>
        <label>1</label>
    </ligand>
</feature>
<dbReference type="PROSITE" id="PS51379">
    <property type="entry name" value="4FE4S_FER_2"/>
    <property type="match status" value="3"/>
</dbReference>
<feature type="binding site" evidence="7">
    <location>
        <position position="38"/>
    </location>
    <ligand>
        <name>[4Fe-4S] cluster</name>
        <dbReference type="ChEBI" id="CHEBI:49883"/>
        <label>2</label>
    </ligand>
</feature>
<feature type="binding site" evidence="7">
    <location>
        <position position="149"/>
    </location>
    <ligand>
        <name>[4Fe-4S] cluster</name>
        <dbReference type="ChEBI" id="CHEBI:49883"/>
        <label>2</label>
    </ligand>
</feature>
<name>A0A6G7PVI4_9BACT</name>
<feature type="binding site" evidence="7">
    <location>
        <position position="34"/>
    </location>
    <ligand>
        <name>[4Fe-4S] cluster</name>
        <dbReference type="ChEBI" id="CHEBI:49883"/>
        <label>1</label>
    </ligand>
</feature>